<dbReference type="EMBL" id="QSSQ01000055">
    <property type="protein sequence ID" value="RGL94128.1"/>
    <property type="molecule type" value="Genomic_DNA"/>
</dbReference>
<sequence>MDKEAWVRKVAEELHERLGSRYHLELTTREKEDVIEIQKEGDVTGIVLNLACYEEAEWSYREDNIKKTAERLEAEYRRRRDDLQGAPLLSESFDQVKHMVVYVLEKRAGNEEALLHIPYEEFFDLVTIYELHLHKGSESYRRVINNDDMKQWGIDKEELLKVANVNTPLLYPPAIGVLETDGQLDTDILEQDRLKKLLFGMSLFGRRRLLVLTSLSKQYGAGCIFYDGILEQIAEAWQDDVVIFVTSSFETLLFPYQNNSWTLNEWMELSSSMESMRGLGDWTFFSSAYRYSRADKAIQFIRKGKNRVENLTS</sequence>
<dbReference type="RefSeq" id="WP_007858339.1">
    <property type="nucleotide sequence ID" value="NZ_CAUFPL010000106.1"/>
</dbReference>
<comment type="caution">
    <text evidence="1">The sequence shown here is derived from an EMBL/GenBank/DDBJ whole genome shotgun (WGS) entry which is preliminary data.</text>
</comment>
<dbReference type="AlphaFoldDB" id="A0A3E4TTB0"/>
<protein>
    <submittedName>
        <fullName evidence="1">Uncharacterized protein</fullName>
    </submittedName>
</protein>
<name>A0A3E4TTB0_9FIRM</name>
<dbReference type="Proteomes" id="UP000261257">
    <property type="component" value="Unassembled WGS sequence"/>
</dbReference>
<reference evidence="1 2" key="1">
    <citation type="submission" date="2018-08" db="EMBL/GenBank/DDBJ databases">
        <title>A genome reference for cultivated species of the human gut microbiota.</title>
        <authorList>
            <person name="Zou Y."/>
            <person name="Xue W."/>
            <person name="Luo G."/>
        </authorList>
    </citation>
    <scope>NUCLEOTIDE SEQUENCE [LARGE SCALE GENOMIC DNA]</scope>
    <source>
        <strain evidence="1 2">TF05-11AC</strain>
    </source>
</reference>
<accession>A0A3E4TTB0</accession>
<evidence type="ECO:0000313" key="1">
    <source>
        <dbReference type="EMBL" id="RGL94128.1"/>
    </source>
</evidence>
<evidence type="ECO:0000313" key="2">
    <source>
        <dbReference type="Proteomes" id="UP000261257"/>
    </source>
</evidence>
<proteinExistence type="predicted"/>
<organism evidence="1 2">
    <name type="scientific">Hungatella hathewayi</name>
    <dbReference type="NCBI Taxonomy" id="154046"/>
    <lineage>
        <taxon>Bacteria</taxon>
        <taxon>Bacillati</taxon>
        <taxon>Bacillota</taxon>
        <taxon>Clostridia</taxon>
        <taxon>Lachnospirales</taxon>
        <taxon>Lachnospiraceae</taxon>
        <taxon>Hungatella</taxon>
    </lineage>
</organism>
<gene>
    <name evidence="1" type="ORF">DXC39_30140</name>
</gene>
<dbReference type="Pfam" id="PF18941">
    <property type="entry name" value="DUF5688"/>
    <property type="match status" value="1"/>
</dbReference>
<dbReference type="InterPro" id="IPR043743">
    <property type="entry name" value="DUF5688"/>
</dbReference>